<accession>A0A9N8K8P9</accession>
<dbReference type="AlphaFoldDB" id="A0A9N8K8P9"/>
<dbReference type="EMBL" id="CAIJEO010000012">
    <property type="protein sequence ID" value="CAD0100688.1"/>
    <property type="molecule type" value="Genomic_DNA"/>
</dbReference>
<proteinExistence type="predicted"/>
<evidence type="ECO:0000313" key="2">
    <source>
        <dbReference type="EMBL" id="CAD0100688.1"/>
    </source>
</evidence>
<evidence type="ECO:0000256" key="1">
    <source>
        <dbReference type="SAM" id="Phobius"/>
    </source>
</evidence>
<comment type="caution">
    <text evidence="2">The sequence shown here is derived from an EMBL/GenBank/DDBJ whole genome shotgun (WGS) entry which is preliminary data.</text>
</comment>
<dbReference type="PANTHER" id="PTHR36587:SF2">
    <property type="entry name" value="EXPRESSION SITE-ASSOCIATED GENE 3 (ESAG3)-LIKE PROTEIN"/>
    <property type="match status" value="1"/>
</dbReference>
<keyword evidence="1" id="KW-0472">Membrane</keyword>
<dbReference type="OrthoDB" id="422736at2759"/>
<keyword evidence="3" id="KW-1185">Reference proteome</keyword>
<keyword evidence="1" id="KW-0812">Transmembrane</keyword>
<organism evidence="2 3">
    <name type="scientific">Aureobasidium mustum</name>
    <dbReference type="NCBI Taxonomy" id="2773714"/>
    <lineage>
        <taxon>Eukaryota</taxon>
        <taxon>Fungi</taxon>
        <taxon>Dikarya</taxon>
        <taxon>Ascomycota</taxon>
        <taxon>Pezizomycotina</taxon>
        <taxon>Dothideomycetes</taxon>
        <taxon>Dothideomycetidae</taxon>
        <taxon>Dothideales</taxon>
        <taxon>Saccotheciaceae</taxon>
        <taxon>Aureobasidium</taxon>
    </lineage>
</organism>
<keyword evidence="1" id="KW-1133">Transmembrane helix</keyword>
<sequence>MLQSQRSRVVLAISLLLSFTTFYYLLPQSEQSISATDTESVATNQRPKDQKLHVLLPTTIGDVNLCKTILSAKALGYPEPVVLGWGDKFDTWYLLAGGSHLAKISRVLEYLESMKPEQENDLVLMMDAFDIWFQLPPETLIERYYSINERANKRISEHMGKAAEVEDIKQTIIFGAGKRCAPNQLHTIACYPVPVSPVHDDIYGANTDTIMGRNKYTSHRQRYLNSGYIIGPVKDMRAMFRTAWEKVQNWPEKDPNDNGSGGSDFGYHASDQAVFALMFGEQEYQREVMRQRHASTWTGQYGKTRPINKIEGTEVHDVLNPQFTHEKMESLEGRPCEYGIGMDYFSDLGHQTANAEWDSMWLRYDDPQDVFLDKTREERNDFDCKYHGDYKVPSDMKIYDETKFLPEQRKWEHVNLYTNLCMGTIPVMAHFNGDKAARERQWPLFWVQQYGKWIVENSERLGGGRIGASMWKRDEPTQFLGWDALCPAEYSEELFRGSDLALGR</sequence>
<gene>
    <name evidence="2" type="ORF">AWRI4233_LOCUS9513</name>
</gene>
<reference evidence="2" key="1">
    <citation type="submission" date="2020-06" db="EMBL/GenBank/DDBJ databases">
        <authorList>
            <person name="Onetto C."/>
        </authorList>
    </citation>
    <scope>NUCLEOTIDE SEQUENCE</scope>
</reference>
<protein>
    <submittedName>
        <fullName evidence="2">Uncharacterized protein</fullName>
    </submittedName>
</protein>
<evidence type="ECO:0000313" key="3">
    <source>
        <dbReference type="Proteomes" id="UP000714618"/>
    </source>
</evidence>
<dbReference type="PANTHER" id="PTHR36587">
    <property type="entry name" value="EXPRESSION SITE-ASSOCIATED GENE 3 (ESAG3)-LIKE PROTEIN"/>
    <property type="match status" value="1"/>
</dbReference>
<name>A0A9N8K8P9_9PEZI</name>
<feature type="transmembrane region" description="Helical" evidence="1">
    <location>
        <begin position="9"/>
        <end position="26"/>
    </location>
</feature>
<dbReference type="CDD" id="cd22997">
    <property type="entry name" value="GT_LH"/>
    <property type="match status" value="1"/>
</dbReference>
<dbReference type="Proteomes" id="UP000714618">
    <property type="component" value="Unassembled WGS sequence"/>
</dbReference>